<sequence>MTFARLEDDAIDDLDRVRGQTHHLLGEAGDQLAQGLVQAVAKLYLRRDGGYFHPTPGDNWTDATYEAVLEVPPSSIPEYTAEVTDRIWRKLETVLRRHGRRDVFGVVIEPTLSSLPEVNADWRAQAAIEPPTNQARRERADGGYPTMDGLTFGSRAEMVAEIGSTGSSPGCSMIRLL</sequence>
<reference evidence="2" key="1">
    <citation type="journal article" date="2019" name="Int. J. Syst. Evol. Microbiol.">
        <title>The Global Catalogue of Microorganisms (GCM) 10K type strain sequencing project: providing services to taxonomists for standard genome sequencing and annotation.</title>
        <authorList>
            <consortium name="The Broad Institute Genomics Platform"/>
            <consortium name="The Broad Institute Genome Sequencing Center for Infectious Disease"/>
            <person name="Wu L."/>
            <person name="Ma J."/>
        </authorList>
    </citation>
    <scope>NUCLEOTIDE SEQUENCE [LARGE SCALE GENOMIC DNA]</scope>
    <source>
        <strain evidence="2">ICMP 6774ER</strain>
    </source>
</reference>
<comment type="caution">
    <text evidence="1">The sequence shown here is derived from an EMBL/GenBank/DDBJ whole genome shotgun (WGS) entry which is preliminary data.</text>
</comment>
<evidence type="ECO:0000313" key="1">
    <source>
        <dbReference type="EMBL" id="MFD1937583.1"/>
    </source>
</evidence>
<proteinExistence type="predicted"/>
<dbReference type="Proteomes" id="UP001597368">
    <property type="component" value="Unassembled WGS sequence"/>
</dbReference>
<accession>A0ABW4T6H3</accession>
<name>A0ABW4T6H3_9ACTN</name>
<organism evidence="1 2">
    <name type="scientific">Nonomuraea mangrovi</name>
    <dbReference type="NCBI Taxonomy" id="2316207"/>
    <lineage>
        <taxon>Bacteria</taxon>
        <taxon>Bacillati</taxon>
        <taxon>Actinomycetota</taxon>
        <taxon>Actinomycetes</taxon>
        <taxon>Streptosporangiales</taxon>
        <taxon>Streptosporangiaceae</taxon>
        <taxon>Nonomuraea</taxon>
    </lineage>
</organism>
<protein>
    <submittedName>
        <fullName evidence="1">Uncharacterized protein</fullName>
    </submittedName>
</protein>
<dbReference type="EMBL" id="JBHUFV010000061">
    <property type="protein sequence ID" value="MFD1937583.1"/>
    <property type="molecule type" value="Genomic_DNA"/>
</dbReference>
<keyword evidence="2" id="KW-1185">Reference proteome</keyword>
<evidence type="ECO:0000313" key="2">
    <source>
        <dbReference type="Proteomes" id="UP001597368"/>
    </source>
</evidence>
<gene>
    <name evidence="1" type="ORF">ACFSKW_39560</name>
</gene>
<dbReference type="RefSeq" id="WP_379578900.1">
    <property type="nucleotide sequence ID" value="NZ_JBHUFV010000061.1"/>
</dbReference>